<evidence type="ECO:0000313" key="5">
    <source>
        <dbReference type="Proteomes" id="UP000317093"/>
    </source>
</evidence>
<reference evidence="4 5" key="1">
    <citation type="submission" date="2019-02" db="EMBL/GenBank/DDBJ databases">
        <title>Deep-cultivation of Planctomycetes and their phenomic and genomic characterization uncovers novel biology.</title>
        <authorList>
            <person name="Wiegand S."/>
            <person name="Jogler M."/>
            <person name="Boedeker C."/>
            <person name="Pinto D."/>
            <person name="Vollmers J."/>
            <person name="Rivas-Marin E."/>
            <person name="Kohn T."/>
            <person name="Peeters S.H."/>
            <person name="Heuer A."/>
            <person name="Rast P."/>
            <person name="Oberbeckmann S."/>
            <person name="Bunk B."/>
            <person name="Jeske O."/>
            <person name="Meyerdierks A."/>
            <person name="Storesund J.E."/>
            <person name="Kallscheuer N."/>
            <person name="Luecker S."/>
            <person name="Lage O.M."/>
            <person name="Pohl T."/>
            <person name="Merkel B.J."/>
            <person name="Hornburger P."/>
            <person name="Mueller R.-W."/>
            <person name="Bruemmer F."/>
            <person name="Labrenz M."/>
            <person name="Spormann A.M."/>
            <person name="Op den Camp H."/>
            <person name="Overmann J."/>
            <person name="Amann R."/>
            <person name="Jetten M.S.M."/>
            <person name="Mascher T."/>
            <person name="Medema M.H."/>
            <person name="Devos D.P."/>
            <person name="Kaster A.-K."/>
            <person name="Ovreas L."/>
            <person name="Rohde M."/>
            <person name="Galperin M.Y."/>
            <person name="Jogler C."/>
        </authorList>
    </citation>
    <scope>NUCLEOTIDE SEQUENCE [LARGE SCALE GENOMIC DNA]</scope>
    <source>
        <strain evidence="4 5">Pan216</strain>
    </source>
</reference>
<dbReference type="Proteomes" id="UP000317093">
    <property type="component" value="Chromosome"/>
</dbReference>
<dbReference type="InterPro" id="IPR006860">
    <property type="entry name" value="FecR"/>
</dbReference>
<dbReference type="RefSeq" id="WP_145260704.1">
    <property type="nucleotide sequence ID" value="NZ_CP036279.1"/>
</dbReference>
<dbReference type="SUPFAM" id="SSF49899">
    <property type="entry name" value="Concanavalin A-like lectins/glucanases"/>
    <property type="match status" value="1"/>
</dbReference>
<protein>
    <submittedName>
        <fullName evidence="4">FecR protein</fullName>
    </submittedName>
</protein>
<dbReference type="PANTHER" id="PTHR30273">
    <property type="entry name" value="PERIPLASMIC SIGNAL SENSOR AND SIGMA FACTOR ACTIVATOR FECR-RELATED"/>
    <property type="match status" value="1"/>
</dbReference>
<evidence type="ECO:0000256" key="2">
    <source>
        <dbReference type="SAM" id="Phobius"/>
    </source>
</evidence>
<dbReference type="PANTHER" id="PTHR30273:SF2">
    <property type="entry name" value="PROTEIN FECR"/>
    <property type="match status" value="1"/>
</dbReference>
<gene>
    <name evidence="4" type="ORF">Pan216_41980</name>
</gene>
<keyword evidence="2" id="KW-1133">Transmembrane helix</keyword>
<accession>A0A518B8M7</accession>
<keyword evidence="2" id="KW-0812">Transmembrane</keyword>
<name>A0A518B8M7_9BACT</name>
<feature type="transmembrane region" description="Helical" evidence="2">
    <location>
        <begin position="81"/>
        <end position="100"/>
    </location>
</feature>
<feature type="compositionally biased region" description="Basic and acidic residues" evidence="1">
    <location>
        <begin position="267"/>
        <end position="276"/>
    </location>
</feature>
<feature type="region of interest" description="Disordered" evidence="1">
    <location>
        <begin position="261"/>
        <end position="280"/>
    </location>
</feature>
<dbReference type="Pfam" id="PF04773">
    <property type="entry name" value="FecR"/>
    <property type="match status" value="1"/>
</dbReference>
<dbReference type="KEGG" id="knv:Pan216_41980"/>
<dbReference type="Pfam" id="PF13385">
    <property type="entry name" value="Laminin_G_3"/>
    <property type="match status" value="1"/>
</dbReference>
<dbReference type="InterPro" id="IPR012373">
    <property type="entry name" value="Ferrdict_sens_TM"/>
</dbReference>
<evidence type="ECO:0000259" key="3">
    <source>
        <dbReference type="Pfam" id="PF04773"/>
    </source>
</evidence>
<keyword evidence="5" id="KW-1185">Reference proteome</keyword>
<dbReference type="OrthoDB" id="258532at2"/>
<dbReference type="InterPro" id="IPR013320">
    <property type="entry name" value="ConA-like_dom_sf"/>
</dbReference>
<sequence length="547" mass="61261" precursor="true">MTPSERQRLIDALLEHEISEADFLRLEAELSVDPEARRDYLARVSLSLLLENEAAAIPPSSTNDVPKPTDSSRAGWTWRRAFVGMAAIAASLLVMLWLSTGVPGPDAPQRQTPSLASDHGESHERTIEGFAIVSGQSDAVWDEDRTLANGSLVPAGELRLRAGLVQLELFSGVQLVVEGDARFAIRSPMEVVVIRGKVRARVPEPARGFRLRTEAGEVVDLGTEFAVNVTDEGSDVHVLDGEIEWQARGHDKRVMHQGQSAATSVAGDERTIRSTSDDFVGPNELRERLQATKESRLRRWREHSEERRADPRLSAFYQVGASDLSDRRLANRVTNSERESGEGAVVAAALAPDRFGRPNGALDFSPTGSRVRLSVPGEHRSMTLLCWVKINSLDRWYNSLFLTDGHEQGEPHWQIMDDGRLFFSVKKRDKFDRSKGERDKHVYFSPPFWTSELSGQWLMIATVYDVDRRQVTHYLNGEVLSEEAIPEEYLVETVRIGNASICNWDLPKRDEPRFAVRNLNGSLDEFALYDAALSPEEIKDLYDHGKP</sequence>
<dbReference type="GO" id="GO:0016989">
    <property type="term" value="F:sigma factor antagonist activity"/>
    <property type="evidence" value="ECO:0007669"/>
    <property type="project" value="TreeGrafter"/>
</dbReference>
<evidence type="ECO:0000313" key="4">
    <source>
        <dbReference type="EMBL" id="QDU63320.1"/>
    </source>
</evidence>
<dbReference type="EMBL" id="CP036279">
    <property type="protein sequence ID" value="QDU63320.1"/>
    <property type="molecule type" value="Genomic_DNA"/>
</dbReference>
<evidence type="ECO:0000256" key="1">
    <source>
        <dbReference type="SAM" id="MobiDB-lite"/>
    </source>
</evidence>
<proteinExistence type="predicted"/>
<organism evidence="4 5">
    <name type="scientific">Kolteria novifilia</name>
    <dbReference type="NCBI Taxonomy" id="2527975"/>
    <lineage>
        <taxon>Bacteria</taxon>
        <taxon>Pseudomonadati</taxon>
        <taxon>Planctomycetota</taxon>
        <taxon>Planctomycetia</taxon>
        <taxon>Kolteriales</taxon>
        <taxon>Kolteriaceae</taxon>
        <taxon>Kolteria</taxon>
    </lineage>
</organism>
<dbReference type="AlphaFoldDB" id="A0A518B8M7"/>
<dbReference type="Gene3D" id="2.60.120.1440">
    <property type="match status" value="1"/>
</dbReference>
<dbReference type="Gene3D" id="2.60.120.200">
    <property type="match status" value="1"/>
</dbReference>
<feature type="domain" description="FecR protein" evidence="3">
    <location>
        <begin position="189"/>
        <end position="244"/>
    </location>
</feature>
<keyword evidence="2" id="KW-0472">Membrane</keyword>